<accession>A0A2T4UBW7</accession>
<dbReference type="Proteomes" id="UP000240739">
    <property type="component" value="Unassembled WGS sequence"/>
</dbReference>
<comment type="caution">
    <text evidence="2">The sequence shown here is derived from an EMBL/GenBank/DDBJ whole genome shotgun (WGS) entry which is preliminary data.</text>
</comment>
<sequence>MGTLEDHDVALVRAENPGPFTLTGTNTWVVGREPCWIVDPGPEQASHQEAVAAVARERGGVGGIALTHDHADHVGGHTALMDRLRGDGEVPLVGAARFPADVALTDGAAFGPLTAVASPGHAPDHLAFVTDDGVLFSGDAVLGTGSVFVAPSPGALTGYLAALRGLRARDLVLICPGHGPLVHDPHAKLDEYLEHRLERERKLVAALAAGGRTIEGLLDAAWGDAPAELRPAAAITMAAHLDKLEEEGRLPEGVERPEVPAWLHGAI</sequence>
<dbReference type="PANTHER" id="PTHR23131">
    <property type="entry name" value="ENDORIBONUCLEASE LACTB2"/>
    <property type="match status" value="1"/>
</dbReference>
<keyword evidence="3" id="KW-1185">Reference proteome</keyword>
<dbReference type="RefSeq" id="WP_107571344.1">
    <property type="nucleotide sequence ID" value="NZ_PYYB01000005.1"/>
</dbReference>
<dbReference type="SMART" id="SM00849">
    <property type="entry name" value="Lactamase_B"/>
    <property type="match status" value="1"/>
</dbReference>
<reference evidence="2 3" key="1">
    <citation type="submission" date="2018-03" db="EMBL/GenBank/DDBJ databases">
        <title>Aquarubrobacter algicola gen. nov., sp. nov., a novel actinobacterium isolated from shallow eutrophic lake during the end of cyanobacterial harmful algal blooms.</title>
        <authorList>
            <person name="Chun S.J."/>
        </authorList>
    </citation>
    <scope>NUCLEOTIDE SEQUENCE [LARGE SCALE GENOMIC DNA]</scope>
    <source>
        <strain evidence="2 3">Seoho-28</strain>
    </source>
</reference>
<dbReference type="GO" id="GO:0016787">
    <property type="term" value="F:hydrolase activity"/>
    <property type="evidence" value="ECO:0007669"/>
    <property type="project" value="UniProtKB-KW"/>
</dbReference>
<dbReference type="Gene3D" id="1.10.10.10">
    <property type="entry name" value="Winged helix-like DNA-binding domain superfamily/Winged helix DNA-binding domain"/>
    <property type="match status" value="1"/>
</dbReference>
<dbReference type="InterPro" id="IPR041516">
    <property type="entry name" value="LACTB2_WH"/>
</dbReference>
<evidence type="ECO:0000313" key="2">
    <source>
        <dbReference type="EMBL" id="PTL54402.1"/>
    </source>
</evidence>
<evidence type="ECO:0000313" key="3">
    <source>
        <dbReference type="Proteomes" id="UP000240739"/>
    </source>
</evidence>
<keyword evidence="2" id="KW-0378">Hydrolase</keyword>
<gene>
    <name evidence="2" type="ORF">C7Y72_21965</name>
</gene>
<proteinExistence type="predicted"/>
<dbReference type="PANTHER" id="PTHR23131:SF0">
    <property type="entry name" value="ENDORIBONUCLEASE LACTB2"/>
    <property type="match status" value="1"/>
</dbReference>
<dbReference type="AlphaFoldDB" id="A0A2T4UBW7"/>
<evidence type="ECO:0000259" key="1">
    <source>
        <dbReference type="SMART" id="SM00849"/>
    </source>
</evidence>
<name>A0A2T4UBW7_9ACTN</name>
<dbReference type="InterPro" id="IPR036866">
    <property type="entry name" value="RibonucZ/Hydroxyglut_hydro"/>
</dbReference>
<dbReference type="Gene3D" id="3.60.15.10">
    <property type="entry name" value="Ribonuclease Z/Hydroxyacylglutathione hydrolase-like"/>
    <property type="match status" value="1"/>
</dbReference>
<dbReference type="InterPro" id="IPR001279">
    <property type="entry name" value="Metallo-B-lactamas"/>
</dbReference>
<feature type="domain" description="Metallo-beta-lactamase" evidence="1">
    <location>
        <begin position="24"/>
        <end position="178"/>
    </location>
</feature>
<dbReference type="OrthoDB" id="9788263at2"/>
<dbReference type="EMBL" id="PYYB01000005">
    <property type="protein sequence ID" value="PTL54402.1"/>
    <property type="molecule type" value="Genomic_DNA"/>
</dbReference>
<dbReference type="Pfam" id="PF00753">
    <property type="entry name" value="Lactamase_B"/>
    <property type="match status" value="1"/>
</dbReference>
<dbReference type="InterPro" id="IPR050662">
    <property type="entry name" value="Sec-metab_biosynth-thioest"/>
</dbReference>
<dbReference type="Pfam" id="PF17778">
    <property type="entry name" value="WHD_BLACT"/>
    <property type="match status" value="1"/>
</dbReference>
<protein>
    <submittedName>
        <fullName evidence="2">MBL fold metallo-hydrolase</fullName>
    </submittedName>
</protein>
<dbReference type="SUPFAM" id="SSF56281">
    <property type="entry name" value="Metallo-hydrolase/oxidoreductase"/>
    <property type="match status" value="1"/>
</dbReference>
<organism evidence="2 3">
    <name type="scientific">Paraconexibacter algicola</name>
    <dbReference type="NCBI Taxonomy" id="2133960"/>
    <lineage>
        <taxon>Bacteria</taxon>
        <taxon>Bacillati</taxon>
        <taxon>Actinomycetota</taxon>
        <taxon>Thermoleophilia</taxon>
        <taxon>Solirubrobacterales</taxon>
        <taxon>Paraconexibacteraceae</taxon>
        <taxon>Paraconexibacter</taxon>
    </lineage>
</organism>
<dbReference type="InterPro" id="IPR036388">
    <property type="entry name" value="WH-like_DNA-bd_sf"/>
</dbReference>